<organism evidence="2 3">
    <name type="scientific">Azoarcus indigens</name>
    <dbReference type="NCBI Taxonomy" id="29545"/>
    <lineage>
        <taxon>Bacteria</taxon>
        <taxon>Pseudomonadati</taxon>
        <taxon>Pseudomonadota</taxon>
        <taxon>Betaproteobacteria</taxon>
        <taxon>Rhodocyclales</taxon>
        <taxon>Zoogloeaceae</taxon>
        <taxon>Azoarcus</taxon>
    </lineage>
</organism>
<dbReference type="EMBL" id="SNVV01000001">
    <property type="protein sequence ID" value="TDN56862.1"/>
    <property type="molecule type" value="Genomic_DNA"/>
</dbReference>
<dbReference type="InterPro" id="IPR000835">
    <property type="entry name" value="HTH_MarR-typ"/>
</dbReference>
<dbReference type="OrthoDB" id="5414302at2"/>
<name>A0A4R6EF08_9RHOO</name>
<comment type="caution">
    <text evidence="2">The sequence shown here is derived from an EMBL/GenBank/DDBJ whole genome shotgun (WGS) entry which is preliminary data.</text>
</comment>
<dbReference type="AlphaFoldDB" id="A0A4R6EF08"/>
<dbReference type="Proteomes" id="UP000295129">
    <property type="component" value="Unassembled WGS sequence"/>
</dbReference>
<dbReference type="InterPro" id="IPR036390">
    <property type="entry name" value="WH_DNA-bd_sf"/>
</dbReference>
<feature type="domain" description="HTH marR-type" evidence="1">
    <location>
        <begin position="327"/>
        <end position="457"/>
    </location>
</feature>
<dbReference type="InterPro" id="IPR039422">
    <property type="entry name" value="MarR/SlyA-like"/>
</dbReference>
<accession>A0A4R6EF08</accession>
<dbReference type="PROSITE" id="PS50995">
    <property type="entry name" value="HTH_MARR_2"/>
    <property type="match status" value="1"/>
</dbReference>
<dbReference type="PANTHER" id="PTHR33164:SF43">
    <property type="entry name" value="HTH-TYPE TRANSCRIPTIONAL REPRESSOR YETL"/>
    <property type="match status" value="1"/>
</dbReference>
<keyword evidence="3" id="KW-1185">Reference proteome</keyword>
<sequence length="463" mass="50122">MKPSRLHRRASTTPEIRGYIRDSDKTVSALAAELGISRNTVRKWRERASVEDRPHTPLQLRTALRPGEETLALLLRHVLALPLDDLLTLLRESTGCAASRSGLDRCLRRHHFARLPAGKAGREASPGIVELHWLRLRTLPTGLLLGVDRHSRWAGCAPLHTTRPANCRAALLALAAAAPFPVRNWLVAEESFDPALRWLAEEERYILFRSTIRASAKRLAALFSNEARGVLAPLLPRLIGDAPSPSLPPALLQVLERYNQGFRPRLLGGRSPLEVIAAGPATQPAAAWATNPPSPRPAAEAPGIVFPALAASASRQRSRPVSLGALPGLVGYRIRETQLALFKDFEHEIGALNLTPSAFSMLELLSCNPGLSAARLAMLIQVEPAALAPVVDRLLALGLLQRAGPAGRRGPLLLTADGVAAHRQATALIARHEARALRGFSKRELAQLMKALERVVGNLASAK</sequence>
<proteinExistence type="predicted"/>
<evidence type="ECO:0000313" key="2">
    <source>
        <dbReference type="EMBL" id="TDN56862.1"/>
    </source>
</evidence>
<dbReference type="SUPFAM" id="SSF46785">
    <property type="entry name" value="Winged helix' DNA-binding domain"/>
    <property type="match status" value="1"/>
</dbReference>
<dbReference type="RefSeq" id="WP_133587541.1">
    <property type="nucleotide sequence ID" value="NZ_SNVV01000001.1"/>
</dbReference>
<evidence type="ECO:0000313" key="3">
    <source>
        <dbReference type="Proteomes" id="UP000295129"/>
    </source>
</evidence>
<protein>
    <submittedName>
        <fullName evidence="2">DNA-binding MarR family transcriptional regulator</fullName>
    </submittedName>
</protein>
<dbReference type="GO" id="GO:0006950">
    <property type="term" value="P:response to stress"/>
    <property type="evidence" value="ECO:0007669"/>
    <property type="project" value="TreeGrafter"/>
</dbReference>
<dbReference type="PANTHER" id="PTHR33164">
    <property type="entry name" value="TRANSCRIPTIONAL REGULATOR, MARR FAMILY"/>
    <property type="match status" value="1"/>
</dbReference>
<dbReference type="InterPro" id="IPR036388">
    <property type="entry name" value="WH-like_DNA-bd_sf"/>
</dbReference>
<dbReference type="GO" id="GO:0003677">
    <property type="term" value="F:DNA binding"/>
    <property type="evidence" value="ECO:0007669"/>
    <property type="project" value="UniProtKB-KW"/>
</dbReference>
<dbReference type="Pfam" id="PF01047">
    <property type="entry name" value="MarR"/>
    <property type="match status" value="1"/>
</dbReference>
<keyword evidence="2" id="KW-0238">DNA-binding</keyword>
<dbReference type="SMART" id="SM00347">
    <property type="entry name" value="HTH_MARR"/>
    <property type="match status" value="1"/>
</dbReference>
<reference evidence="2 3" key="1">
    <citation type="submission" date="2019-03" db="EMBL/GenBank/DDBJ databases">
        <title>Genomic Encyclopedia of Type Strains, Phase IV (KMG-IV): sequencing the most valuable type-strain genomes for metagenomic binning, comparative biology and taxonomic classification.</title>
        <authorList>
            <person name="Goeker M."/>
        </authorList>
    </citation>
    <scope>NUCLEOTIDE SEQUENCE [LARGE SCALE GENOMIC DNA]</scope>
    <source>
        <strain evidence="2 3">DSM 12121</strain>
    </source>
</reference>
<dbReference type="Gene3D" id="1.10.10.10">
    <property type="entry name" value="Winged helix-like DNA-binding domain superfamily/Winged helix DNA-binding domain"/>
    <property type="match status" value="1"/>
</dbReference>
<evidence type="ECO:0000259" key="1">
    <source>
        <dbReference type="PROSITE" id="PS50995"/>
    </source>
</evidence>
<dbReference type="GO" id="GO:0003700">
    <property type="term" value="F:DNA-binding transcription factor activity"/>
    <property type="evidence" value="ECO:0007669"/>
    <property type="project" value="InterPro"/>
</dbReference>
<gene>
    <name evidence="2" type="ORF">C7389_101241</name>
</gene>